<evidence type="ECO:0000256" key="1">
    <source>
        <dbReference type="ARBA" id="ARBA00008898"/>
    </source>
</evidence>
<organism evidence="4 5">
    <name type="scientific">Tistrella mobilis</name>
    <dbReference type="NCBI Taxonomy" id="171437"/>
    <lineage>
        <taxon>Bacteria</taxon>
        <taxon>Pseudomonadati</taxon>
        <taxon>Pseudomonadota</taxon>
        <taxon>Alphaproteobacteria</taxon>
        <taxon>Geminicoccales</taxon>
        <taxon>Geminicoccaceae</taxon>
        <taxon>Tistrella</taxon>
    </lineage>
</organism>
<dbReference type="AlphaFoldDB" id="A0A3B9IR50"/>
<dbReference type="Pfam" id="PF01613">
    <property type="entry name" value="Flavin_Reduct"/>
    <property type="match status" value="1"/>
</dbReference>
<dbReference type="InterPro" id="IPR050268">
    <property type="entry name" value="NADH-dep_flavin_reductase"/>
</dbReference>
<accession>A0A3B9IR50</accession>
<keyword evidence="2" id="KW-0560">Oxidoreductase</keyword>
<dbReference type="Gene3D" id="2.30.110.10">
    <property type="entry name" value="Electron Transport, Fmn-binding Protein, Chain A"/>
    <property type="match status" value="1"/>
</dbReference>
<evidence type="ECO:0000313" key="4">
    <source>
        <dbReference type="EMBL" id="HAE50344.1"/>
    </source>
</evidence>
<gene>
    <name evidence="4" type="ORF">DCK97_23305</name>
</gene>
<dbReference type="InterPro" id="IPR012349">
    <property type="entry name" value="Split_barrel_FMN-bd"/>
</dbReference>
<reference evidence="4 5" key="1">
    <citation type="journal article" date="2018" name="Nat. Biotechnol.">
        <title>A standardized bacterial taxonomy based on genome phylogeny substantially revises the tree of life.</title>
        <authorList>
            <person name="Parks D.H."/>
            <person name="Chuvochina M."/>
            <person name="Waite D.W."/>
            <person name="Rinke C."/>
            <person name="Skarshewski A."/>
            <person name="Chaumeil P.A."/>
            <person name="Hugenholtz P."/>
        </authorList>
    </citation>
    <scope>NUCLEOTIDE SEQUENCE [LARGE SCALE GENOMIC DNA]</scope>
    <source>
        <strain evidence="4">UBA8739</strain>
    </source>
</reference>
<dbReference type="GO" id="GO:0004497">
    <property type="term" value="F:monooxygenase activity"/>
    <property type="evidence" value="ECO:0007669"/>
    <property type="project" value="UniProtKB-KW"/>
</dbReference>
<dbReference type="SUPFAM" id="SSF50475">
    <property type="entry name" value="FMN-binding split barrel"/>
    <property type="match status" value="1"/>
</dbReference>
<keyword evidence="4" id="KW-0503">Monooxygenase</keyword>
<dbReference type="SMART" id="SM00903">
    <property type="entry name" value="Flavin_Reduct"/>
    <property type="match status" value="1"/>
</dbReference>
<feature type="domain" description="Flavin reductase like" evidence="3">
    <location>
        <begin position="43"/>
        <end position="188"/>
    </location>
</feature>
<protein>
    <submittedName>
        <fullName evidence="4">Nitrilotriacetate monooxygenase</fullName>
    </submittedName>
</protein>
<dbReference type="Proteomes" id="UP000257706">
    <property type="component" value="Unassembled WGS sequence"/>
</dbReference>
<comment type="caution">
    <text evidence="4">The sequence shown here is derived from an EMBL/GenBank/DDBJ whole genome shotgun (WGS) entry which is preliminary data.</text>
</comment>
<name>A0A3B9IR50_9PROT</name>
<evidence type="ECO:0000256" key="2">
    <source>
        <dbReference type="ARBA" id="ARBA00023002"/>
    </source>
</evidence>
<dbReference type="GO" id="GO:0010181">
    <property type="term" value="F:FMN binding"/>
    <property type="evidence" value="ECO:0007669"/>
    <property type="project" value="InterPro"/>
</dbReference>
<comment type="similarity">
    <text evidence="1">Belongs to the non-flavoprotein flavin reductase family.</text>
</comment>
<dbReference type="PANTHER" id="PTHR30466">
    <property type="entry name" value="FLAVIN REDUCTASE"/>
    <property type="match status" value="1"/>
</dbReference>
<dbReference type="EMBL" id="DMAI01000381">
    <property type="protein sequence ID" value="HAE50344.1"/>
    <property type="molecule type" value="Genomic_DNA"/>
</dbReference>
<proteinExistence type="inferred from homology"/>
<dbReference type="InterPro" id="IPR002563">
    <property type="entry name" value="Flavin_Rdtase-like_dom"/>
</dbReference>
<sequence>MSAVTIGSTACHSIALWEAQHVRARSCRSETCGDGGLQNAPQIRCRVGLLVASGQGADRRGLTVTAATSLCVEPPMVLACINRNAEAHDVILRTGAFSWNVLAADQVRLAERFAAMDGSKGASRFTPVDWHDLATGAPVLLHSVCSFDCRIEDTLQVSTHTIIMGAVVAQSHNPDKRSLIYAAGRFGTLEYFDLAVPGK</sequence>
<evidence type="ECO:0000313" key="5">
    <source>
        <dbReference type="Proteomes" id="UP000257706"/>
    </source>
</evidence>
<dbReference type="PANTHER" id="PTHR30466:SF11">
    <property type="entry name" value="FLAVIN-DEPENDENT MONOOXYGENASE, REDUCTASE SUBUNIT HSAB"/>
    <property type="match status" value="1"/>
</dbReference>
<evidence type="ECO:0000259" key="3">
    <source>
        <dbReference type="SMART" id="SM00903"/>
    </source>
</evidence>
<dbReference type="GO" id="GO:0042602">
    <property type="term" value="F:riboflavin reductase (NADPH) activity"/>
    <property type="evidence" value="ECO:0007669"/>
    <property type="project" value="TreeGrafter"/>
</dbReference>